<proteinExistence type="predicted"/>
<dbReference type="AlphaFoldDB" id="A0A6J1TI31"/>
<dbReference type="GeneID" id="113217309"/>
<dbReference type="KEGG" id="foc:113217309"/>
<evidence type="ECO:0000313" key="1">
    <source>
        <dbReference type="Proteomes" id="UP000504606"/>
    </source>
</evidence>
<dbReference type="Proteomes" id="UP000504606">
    <property type="component" value="Unplaced"/>
</dbReference>
<organism evidence="1 2">
    <name type="scientific">Frankliniella occidentalis</name>
    <name type="common">Western flower thrips</name>
    <name type="synonym">Euthrips occidentalis</name>
    <dbReference type="NCBI Taxonomy" id="133901"/>
    <lineage>
        <taxon>Eukaryota</taxon>
        <taxon>Metazoa</taxon>
        <taxon>Ecdysozoa</taxon>
        <taxon>Arthropoda</taxon>
        <taxon>Hexapoda</taxon>
        <taxon>Insecta</taxon>
        <taxon>Pterygota</taxon>
        <taxon>Neoptera</taxon>
        <taxon>Paraneoptera</taxon>
        <taxon>Thysanoptera</taxon>
        <taxon>Terebrantia</taxon>
        <taxon>Thripoidea</taxon>
        <taxon>Thripidae</taxon>
        <taxon>Frankliniella</taxon>
    </lineage>
</organism>
<dbReference type="RefSeq" id="XP_026292933.1">
    <property type="nucleotide sequence ID" value="XM_026437148.2"/>
</dbReference>
<protein>
    <submittedName>
        <fullName evidence="2">Uncharacterized protein LOC113217309</fullName>
    </submittedName>
</protein>
<keyword evidence="1" id="KW-1185">Reference proteome</keyword>
<reference evidence="2" key="1">
    <citation type="submission" date="2025-08" db="UniProtKB">
        <authorList>
            <consortium name="RefSeq"/>
        </authorList>
    </citation>
    <scope>IDENTIFICATION</scope>
    <source>
        <tissue evidence="2">Whole organism</tissue>
    </source>
</reference>
<accession>A0A6J1TI31</accession>
<dbReference type="OrthoDB" id="6611808at2759"/>
<evidence type="ECO:0000313" key="2">
    <source>
        <dbReference type="RefSeq" id="XP_026292933.1"/>
    </source>
</evidence>
<name>A0A6J1TI31_FRAOC</name>
<sequence>MSDCPCPLERKVLIQTMNEIVGILSEDARKKKECEACCVQPKRCGGDTGLSRVTSGCRETAVVPYQAGAGAPVKACKSSELRAGVFYSECRCLKRDGLQRACRRSACSDRCGYVRPARREPVPLGTPEQGYSLRPVCCPGEKEAERLQFLHAKADLQKRKPPLPPLEPLPMPPAPPYNWTGTFEHKCKPDERCPRRRAPRAYPCGGAKCKHWEVPKPCTLPICRADCFEHAPGWPTFCR</sequence>
<gene>
    <name evidence="2" type="primary">LOC113217309</name>
</gene>